<dbReference type="OrthoDB" id="1699231at2759"/>
<dbReference type="AlphaFoldDB" id="A0A9P4MYG0"/>
<evidence type="ECO:0000313" key="13">
    <source>
        <dbReference type="Proteomes" id="UP000800093"/>
    </source>
</evidence>
<feature type="transmembrane region" description="Helical" evidence="10">
    <location>
        <begin position="28"/>
        <end position="44"/>
    </location>
</feature>
<evidence type="ECO:0000256" key="2">
    <source>
        <dbReference type="ARBA" id="ARBA00008170"/>
    </source>
</evidence>
<keyword evidence="5 10" id="KW-0812">Transmembrane</keyword>
<dbReference type="InterPro" id="IPR004798">
    <property type="entry name" value="CAX-like"/>
</dbReference>
<comment type="caution">
    <text evidence="10">Lacks conserved residue(s) required for the propagation of feature annotation.</text>
</comment>
<feature type="transmembrane region" description="Helical" evidence="10">
    <location>
        <begin position="113"/>
        <end position="132"/>
    </location>
</feature>
<dbReference type="Pfam" id="PF01699">
    <property type="entry name" value="Na_Ca_ex"/>
    <property type="match status" value="2"/>
</dbReference>
<comment type="caution">
    <text evidence="12">The sequence shown here is derived from an EMBL/GenBank/DDBJ whole genome shotgun (WGS) entry which is preliminary data.</text>
</comment>
<comment type="function">
    <text evidence="10">Has a role in promoting intracellular calcium ion sequestration via the exchange of calcium ions for hydrogen ions across the vacuolar membrane. Involved also in manganese ion homeostasis via its uptake into the vacuole.</text>
</comment>
<dbReference type="InterPro" id="IPR004837">
    <property type="entry name" value="NaCa_Exmemb"/>
</dbReference>
<dbReference type="PANTHER" id="PTHR31503">
    <property type="entry name" value="VACUOLAR CALCIUM ION TRANSPORTER"/>
    <property type="match status" value="1"/>
</dbReference>
<organism evidence="12 13">
    <name type="scientific">Lojkania enalia</name>
    <dbReference type="NCBI Taxonomy" id="147567"/>
    <lineage>
        <taxon>Eukaryota</taxon>
        <taxon>Fungi</taxon>
        <taxon>Dikarya</taxon>
        <taxon>Ascomycota</taxon>
        <taxon>Pezizomycotina</taxon>
        <taxon>Dothideomycetes</taxon>
        <taxon>Pleosporomycetidae</taxon>
        <taxon>Pleosporales</taxon>
        <taxon>Pleosporales incertae sedis</taxon>
        <taxon>Lojkania</taxon>
    </lineage>
</organism>
<feature type="transmembrane region" description="Helical" evidence="10">
    <location>
        <begin position="254"/>
        <end position="275"/>
    </location>
</feature>
<dbReference type="GO" id="GO:0000329">
    <property type="term" value="C:fungal-type vacuole membrane"/>
    <property type="evidence" value="ECO:0007669"/>
    <property type="project" value="TreeGrafter"/>
</dbReference>
<reference evidence="13" key="1">
    <citation type="journal article" date="2020" name="Stud. Mycol.">
        <title>101 Dothideomycetes genomes: A test case for predicting lifestyles and emergence of pathogens.</title>
        <authorList>
            <person name="Haridas S."/>
            <person name="Albert R."/>
            <person name="Binder M."/>
            <person name="Bloem J."/>
            <person name="LaButti K."/>
            <person name="Salamov A."/>
            <person name="Andreopoulos B."/>
            <person name="Baker S."/>
            <person name="Barry K."/>
            <person name="Bills G."/>
            <person name="Bluhm B."/>
            <person name="Cannon C."/>
            <person name="Castanera R."/>
            <person name="Culley D."/>
            <person name="Daum C."/>
            <person name="Ezra D."/>
            <person name="Gonzalez J."/>
            <person name="Henrissat B."/>
            <person name="Kuo A."/>
            <person name="Liang C."/>
            <person name="Lipzen A."/>
            <person name="Lutzoni F."/>
            <person name="Magnuson J."/>
            <person name="Mondo S."/>
            <person name="Nolan M."/>
            <person name="Ohm R."/>
            <person name="Pangilinan J."/>
            <person name="Park H.-J."/>
            <person name="Ramirez L."/>
            <person name="Alfaro M."/>
            <person name="Sun H."/>
            <person name="Tritt A."/>
            <person name="Yoshinaga Y."/>
            <person name="Zwiers L.-H."/>
            <person name="Turgeon B."/>
            <person name="Goodwin S."/>
            <person name="Spatafora J."/>
            <person name="Crous P."/>
            <person name="Grigoriev I."/>
        </authorList>
    </citation>
    <scope>NUCLEOTIDE SEQUENCE [LARGE SCALE GENOMIC DNA]</scope>
    <source>
        <strain evidence="13">CBS 304.66</strain>
    </source>
</reference>
<name>A0A9P4MYG0_9PLEO</name>
<evidence type="ECO:0000256" key="5">
    <source>
        <dbReference type="ARBA" id="ARBA00022692"/>
    </source>
</evidence>
<evidence type="ECO:0000256" key="4">
    <source>
        <dbReference type="ARBA" id="ARBA00022568"/>
    </source>
</evidence>
<keyword evidence="8 10" id="KW-0406">Ion transport</keyword>
<accession>A0A9P4MYG0</accession>
<keyword evidence="3 10" id="KW-0813">Transport</keyword>
<keyword evidence="10" id="KW-0926">Vacuole</keyword>
<dbReference type="Gene3D" id="1.20.1420.30">
    <property type="entry name" value="NCX, central ion-binding region"/>
    <property type="match status" value="1"/>
</dbReference>
<sequence length="394" mass="42959">MTISSFQATGPSCISFGEVTRKLARNRSNILLIFVPIGIFAANTNYSDTIVFTLNCLAMIGLANVLCRATDDVASYMGEGAGALLNITMGNATEVVLFHALLHGQYMIVRTPFLGSIIVNLLLVLGLAMFVGEVQHRGQTYNILATRAAACLLSLITTTLLVPVSLFSTLRTLTNRKHVARHILNFSRAISIVLFLVYLIYLASQFRSSRFAYKSLIRLDPSSPTQPEVFQIIDLGHAVREHSRSFSYTADPKTWPILLLTFTTGLISFCGKYLVESIDHLVDHSPLSTTIGLIILPIVGNAAELVSTMMFASRKQINLAFAISIGSAIQIALFVTPLVVILGWILGRDMALHVSIFEAISLIGSTVLFFSLAIDEKCSHRKGALLTTGYTIIA</sequence>
<evidence type="ECO:0000256" key="6">
    <source>
        <dbReference type="ARBA" id="ARBA00022837"/>
    </source>
</evidence>
<feature type="domain" description="Sodium/calcium exchanger membrane region" evidence="11">
    <location>
        <begin position="49"/>
        <end position="206"/>
    </location>
</feature>
<proteinExistence type="inferred from homology"/>
<feature type="domain" description="Sodium/calcium exchanger membrane region" evidence="11">
    <location>
        <begin position="256"/>
        <end position="392"/>
    </location>
</feature>
<dbReference type="NCBIfam" id="TIGR00378">
    <property type="entry name" value="cax"/>
    <property type="match status" value="1"/>
</dbReference>
<evidence type="ECO:0000256" key="1">
    <source>
        <dbReference type="ARBA" id="ARBA00004127"/>
    </source>
</evidence>
<dbReference type="GO" id="GO:0006874">
    <property type="term" value="P:intracellular calcium ion homeostasis"/>
    <property type="evidence" value="ECO:0007669"/>
    <property type="project" value="TreeGrafter"/>
</dbReference>
<feature type="transmembrane region" description="Helical" evidence="10">
    <location>
        <begin position="81"/>
        <end position="101"/>
    </location>
</feature>
<dbReference type="Proteomes" id="UP000800093">
    <property type="component" value="Unassembled WGS sequence"/>
</dbReference>
<keyword evidence="9 10" id="KW-0472">Membrane</keyword>
<gene>
    <name evidence="12" type="ORF">CC78DRAFT_476170</name>
</gene>
<keyword evidence="6 10" id="KW-0106">Calcium</keyword>
<keyword evidence="10" id="KW-0050">Antiport</keyword>
<evidence type="ECO:0000256" key="10">
    <source>
        <dbReference type="RuleBase" id="RU365028"/>
    </source>
</evidence>
<dbReference type="EMBL" id="ML986717">
    <property type="protein sequence ID" value="KAF2259212.1"/>
    <property type="molecule type" value="Genomic_DNA"/>
</dbReference>
<dbReference type="GO" id="GO:0015369">
    <property type="term" value="F:calcium:proton antiporter activity"/>
    <property type="evidence" value="ECO:0007669"/>
    <property type="project" value="UniProtKB-UniRule"/>
</dbReference>
<feature type="transmembrane region" description="Helical" evidence="10">
    <location>
        <begin position="50"/>
        <end position="69"/>
    </location>
</feature>
<dbReference type="InterPro" id="IPR044880">
    <property type="entry name" value="NCX_ion-bd_dom_sf"/>
</dbReference>
<evidence type="ECO:0000256" key="3">
    <source>
        <dbReference type="ARBA" id="ARBA00022448"/>
    </source>
</evidence>
<evidence type="ECO:0000256" key="7">
    <source>
        <dbReference type="ARBA" id="ARBA00022989"/>
    </source>
</evidence>
<evidence type="ECO:0000313" key="12">
    <source>
        <dbReference type="EMBL" id="KAF2259212.1"/>
    </source>
</evidence>
<feature type="transmembrane region" description="Helical" evidence="10">
    <location>
        <begin position="319"/>
        <end position="346"/>
    </location>
</feature>
<feature type="transmembrane region" description="Helical" evidence="10">
    <location>
        <begin position="287"/>
        <end position="307"/>
    </location>
</feature>
<comment type="similarity">
    <text evidence="2 10">Belongs to the Ca(2+):cation antiporter (CaCA) (TC 2.A.19) family.</text>
</comment>
<protein>
    <recommendedName>
        <fullName evidence="10">Vacuolar calcium ion transporter</fullName>
    </recommendedName>
</protein>
<comment type="subcellular location">
    <subcellularLocation>
        <location evidence="1">Endomembrane system</location>
        <topology evidence="1">Multi-pass membrane protein</topology>
    </subcellularLocation>
    <subcellularLocation>
        <location evidence="10">Vacuole membrane</location>
    </subcellularLocation>
</comment>
<keyword evidence="7 10" id="KW-1133">Transmembrane helix</keyword>
<feature type="transmembrane region" description="Helical" evidence="10">
    <location>
        <begin position="186"/>
        <end position="204"/>
    </location>
</feature>
<evidence type="ECO:0000256" key="8">
    <source>
        <dbReference type="ARBA" id="ARBA00023065"/>
    </source>
</evidence>
<feature type="transmembrane region" description="Helical" evidence="10">
    <location>
        <begin position="144"/>
        <end position="166"/>
    </location>
</feature>
<evidence type="ECO:0000259" key="11">
    <source>
        <dbReference type="Pfam" id="PF01699"/>
    </source>
</evidence>
<feature type="transmembrane region" description="Helical" evidence="10">
    <location>
        <begin position="352"/>
        <end position="374"/>
    </location>
</feature>
<evidence type="ECO:0000256" key="9">
    <source>
        <dbReference type="ARBA" id="ARBA00023136"/>
    </source>
</evidence>
<dbReference type="InterPro" id="IPR004713">
    <property type="entry name" value="CaH_exchang"/>
</dbReference>
<dbReference type="GO" id="GO:0012505">
    <property type="term" value="C:endomembrane system"/>
    <property type="evidence" value="ECO:0007669"/>
    <property type="project" value="UniProtKB-SubCell"/>
</dbReference>
<keyword evidence="13" id="KW-1185">Reference proteome</keyword>
<dbReference type="PANTHER" id="PTHR31503:SF18">
    <property type="entry name" value="CA(2+)_H(+) EXCHANGER, PUTATIVE (EUROFUNG)-RELATED"/>
    <property type="match status" value="1"/>
</dbReference>
<keyword evidence="4 10" id="KW-0109">Calcium transport</keyword>